<keyword evidence="1" id="KW-0472">Membrane</keyword>
<comment type="caution">
    <text evidence="2">The sequence shown here is derived from an EMBL/GenBank/DDBJ whole genome shotgun (WGS) entry which is preliminary data.</text>
</comment>
<evidence type="ECO:0000313" key="3">
    <source>
        <dbReference type="Proteomes" id="UP001222027"/>
    </source>
</evidence>
<dbReference type="EMBL" id="JAQQAF010000003">
    <property type="protein sequence ID" value="KAJ8501066.1"/>
    <property type="molecule type" value="Genomic_DNA"/>
</dbReference>
<dbReference type="AlphaFoldDB" id="A0AAV8RK12"/>
<gene>
    <name evidence="2" type="ORF">OPV22_011618</name>
</gene>
<name>A0AAV8RK12_ENSVE</name>
<proteinExistence type="predicted"/>
<keyword evidence="1" id="KW-0812">Transmembrane</keyword>
<keyword evidence="1" id="KW-1133">Transmembrane helix</keyword>
<feature type="transmembrane region" description="Helical" evidence="1">
    <location>
        <begin position="12"/>
        <end position="32"/>
    </location>
</feature>
<dbReference type="Proteomes" id="UP001222027">
    <property type="component" value="Unassembled WGS sequence"/>
</dbReference>
<keyword evidence="3" id="KW-1185">Reference proteome</keyword>
<organism evidence="2 3">
    <name type="scientific">Ensete ventricosum</name>
    <name type="common">Abyssinian banana</name>
    <name type="synonym">Musa ensete</name>
    <dbReference type="NCBI Taxonomy" id="4639"/>
    <lineage>
        <taxon>Eukaryota</taxon>
        <taxon>Viridiplantae</taxon>
        <taxon>Streptophyta</taxon>
        <taxon>Embryophyta</taxon>
        <taxon>Tracheophyta</taxon>
        <taxon>Spermatophyta</taxon>
        <taxon>Magnoliopsida</taxon>
        <taxon>Liliopsida</taxon>
        <taxon>Zingiberales</taxon>
        <taxon>Musaceae</taxon>
        <taxon>Ensete</taxon>
    </lineage>
</organism>
<accession>A0AAV8RK12</accession>
<evidence type="ECO:0000313" key="2">
    <source>
        <dbReference type="EMBL" id="KAJ8501066.1"/>
    </source>
</evidence>
<evidence type="ECO:0008006" key="4">
    <source>
        <dbReference type="Google" id="ProtNLM"/>
    </source>
</evidence>
<sequence length="133" mass="13907">MAAPPLAYLPRGFAGLGPAFASIALIAQLLLIKMSTPCLLGVVDRTGGISSSVAVSASATLRCVAVVDLQATHPPIHACLLACKKNESLPLPPSSTMCICLSVGLPVRAHRTAIARSIRFLSLENRIFNDVCQ</sequence>
<reference evidence="2 3" key="1">
    <citation type="submission" date="2022-12" db="EMBL/GenBank/DDBJ databases">
        <title>Chromosome-scale assembly of the Ensete ventricosum genome.</title>
        <authorList>
            <person name="Dussert Y."/>
            <person name="Stocks J."/>
            <person name="Wendawek A."/>
            <person name="Woldeyes F."/>
            <person name="Nichols R.A."/>
            <person name="Borrell J.S."/>
        </authorList>
    </citation>
    <scope>NUCLEOTIDE SEQUENCE [LARGE SCALE GENOMIC DNA]</scope>
    <source>
        <strain evidence="3">cv. Maze</strain>
        <tissue evidence="2">Seeds</tissue>
    </source>
</reference>
<protein>
    <recommendedName>
        <fullName evidence="4">Secreted protein</fullName>
    </recommendedName>
</protein>
<evidence type="ECO:0000256" key="1">
    <source>
        <dbReference type="SAM" id="Phobius"/>
    </source>
</evidence>